<dbReference type="CDD" id="cd06423">
    <property type="entry name" value="CESA_like"/>
    <property type="match status" value="1"/>
</dbReference>
<sequence>MQPTFDAGHPRPHSIVALVPAHNEADRIAATLQSLNTQTRPLDRVIVVADNCTDDTVRIARGLSAEVFVTTDNTDKKAGALNQVLTSLLEQLAEHDRVLVADADSTLASGFIEVAGATLDSDRRIGAVGGIFLGEPGGGLLGALQRNEYERYRRQIRRRGDDAMVLTGTATLHRVDILRSLLARRGEVYDTRALTEDNEITLAIKTLGYDCVSPQDCTVVTEVMPTWGDLWQQRLRWQRGALENLRTYRLTRVTAPYVVQQAGMAVGVVAMWLYVAFTVHLIANGELGLNPWWTLLGLVFIAERVVTVWRRGSGARLLAGVLVVEWAYDLFLQGVLVRAALDFTFRRRAEWHHVAAARRQI</sequence>
<accession>A0A6M1R1Z8</accession>
<dbReference type="Pfam" id="PF13641">
    <property type="entry name" value="Glyco_tranf_2_3"/>
    <property type="match status" value="1"/>
</dbReference>
<comment type="similarity">
    <text evidence="1">Belongs to the glycosyltransferase 2 family.</text>
</comment>
<evidence type="ECO:0000256" key="3">
    <source>
        <dbReference type="ARBA" id="ARBA00022679"/>
    </source>
</evidence>
<evidence type="ECO:0000256" key="2">
    <source>
        <dbReference type="ARBA" id="ARBA00022676"/>
    </source>
</evidence>
<dbReference type="AlphaFoldDB" id="A0A6M1R1Z8"/>
<dbReference type="SUPFAM" id="SSF53448">
    <property type="entry name" value="Nucleotide-diphospho-sugar transferases"/>
    <property type="match status" value="1"/>
</dbReference>
<evidence type="ECO:0000313" key="4">
    <source>
        <dbReference type="EMBL" id="NGN94010.1"/>
    </source>
</evidence>
<name>A0A6M1R1Z8_9ACTN</name>
<dbReference type="InterPro" id="IPR029044">
    <property type="entry name" value="Nucleotide-diphossugar_trans"/>
</dbReference>
<keyword evidence="2" id="KW-0328">Glycosyltransferase</keyword>
<dbReference type="RefSeq" id="WP_165111728.1">
    <property type="nucleotide sequence ID" value="NZ_JAALAA010000011.1"/>
</dbReference>
<evidence type="ECO:0000256" key="1">
    <source>
        <dbReference type="ARBA" id="ARBA00006739"/>
    </source>
</evidence>
<gene>
    <name evidence="4" type="ORF">G5C66_14815</name>
</gene>
<proteinExistence type="inferred from homology"/>
<dbReference type="Gene3D" id="3.90.550.10">
    <property type="entry name" value="Spore Coat Polysaccharide Biosynthesis Protein SpsA, Chain A"/>
    <property type="match status" value="1"/>
</dbReference>
<comment type="caution">
    <text evidence="4">The sequence shown here is derived from an EMBL/GenBank/DDBJ whole genome shotgun (WGS) entry which is preliminary data.</text>
</comment>
<dbReference type="Proteomes" id="UP000483261">
    <property type="component" value="Unassembled WGS sequence"/>
</dbReference>
<organism evidence="4 5">
    <name type="scientific">Nocardioides turkmenicus</name>
    <dbReference type="NCBI Taxonomy" id="2711220"/>
    <lineage>
        <taxon>Bacteria</taxon>
        <taxon>Bacillati</taxon>
        <taxon>Actinomycetota</taxon>
        <taxon>Actinomycetes</taxon>
        <taxon>Propionibacteriales</taxon>
        <taxon>Nocardioidaceae</taxon>
        <taxon>Nocardioides</taxon>
    </lineage>
</organism>
<protein>
    <submittedName>
        <fullName evidence="4">Glycosyltransferase</fullName>
    </submittedName>
</protein>
<dbReference type="EMBL" id="JAALAA010000011">
    <property type="protein sequence ID" value="NGN94010.1"/>
    <property type="molecule type" value="Genomic_DNA"/>
</dbReference>
<dbReference type="PANTHER" id="PTHR43630">
    <property type="entry name" value="POLY-BETA-1,6-N-ACETYL-D-GLUCOSAMINE SYNTHASE"/>
    <property type="match status" value="1"/>
</dbReference>
<dbReference type="PANTHER" id="PTHR43630:SF1">
    <property type="entry name" value="POLY-BETA-1,6-N-ACETYL-D-GLUCOSAMINE SYNTHASE"/>
    <property type="match status" value="1"/>
</dbReference>
<evidence type="ECO:0000313" key="5">
    <source>
        <dbReference type="Proteomes" id="UP000483261"/>
    </source>
</evidence>
<reference evidence="4 5" key="1">
    <citation type="submission" date="2020-02" db="EMBL/GenBank/DDBJ databases">
        <title>Whole-genome analyses of novel actinobacteria.</title>
        <authorList>
            <person name="Sahin N."/>
        </authorList>
    </citation>
    <scope>NUCLEOTIDE SEQUENCE [LARGE SCALE GENOMIC DNA]</scope>
    <source>
        <strain evidence="4 5">KC13</strain>
    </source>
</reference>
<dbReference type="GO" id="GO:0016757">
    <property type="term" value="F:glycosyltransferase activity"/>
    <property type="evidence" value="ECO:0007669"/>
    <property type="project" value="UniProtKB-KW"/>
</dbReference>
<keyword evidence="3 4" id="KW-0808">Transferase</keyword>
<keyword evidence="5" id="KW-1185">Reference proteome</keyword>